<dbReference type="AlphaFoldDB" id="I0IR53"/>
<gene>
    <name evidence="2" type="ordered locus">LFE_2079</name>
</gene>
<organism evidence="2 3">
    <name type="scientific">Leptospirillum ferrooxidans (strain C2-3)</name>
    <dbReference type="NCBI Taxonomy" id="1162668"/>
    <lineage>
        <taxon>Bacteria</taxon>
        <taxon>Pseudomonadati</taxon>
        <taxon>Nitrospirota</taxon>
        <taxon>Nitrospiria</taxon>
        <taxon>Nitrospirales</taxon>
        <taxon>Nitrospiraceae</taxon>
        <taxon>Leptospirillum</taxon>
    </lineage>
</organism>
<keyword evidence="1" id="KW-1133">Transmembrane helix</keyword>
<feature type="transmembrane region" description="Helical" evidence="1">
    <location>
        <begin position="182"/>
        <end position="202"/>
    </location>
</feature>
<dbReference type="PATRIC" id="fig|1162668.3.peg.2464"/>
<feature type="transmembrane region" description="Helical" evidence="1">
    <location>
        <begin position="34"/>
        <end position="52"/>
    </location>
</feature>
<name>I0IR53_LEPFC</name>
<dbReference type="OrthoDB" id="9815933at2"/>
<evidence type="ECO:0000256" key="1">
    <source>
        <dbReference type="SAM" id="Phobius"/>
    </source>
</evidence>
<keyword evidence="3" id="KW-1185">Reference proteome</keyword>
<dbReference type="HOGENOM" id="CLU_1276343_0_0_0"/>
<dbReference type="STRING" id="1162668.LFE_2079"/>
<reference evidence="3" key="2">
    <citation type="submission" date="2012-03" db="EMBL/GenBank/DDBJ databases">
        <title>The complete genome sequence of the pioneer microbe on fresh volcanic deposit, Leptospirillum ferrooxidans strain C2-3.</title>
        <authorList>
            <person name="Fujimura R."/>
            <person name="Sato Y."/>
            <person name="Nishizawa T."/>
            <person name="Nanba K."/>
            <person name="Oshima K."/>
            <person name="Hattori M."/>
            <person name="Kamijo T."/>
            <person name="Ohta H."/>
        </authorList>
    </citation>
    <scope>NUCLEOTIDE SEQUENCE [LARGE SCALE GENOMIC DNA]</scope>
    <source>
        <strain evidence="3">C2-3</strain>
    </source>
</reference>
<evidence type="ECO:0000313" key="2">
    <source>
        <dbReference type="EMBL" id="BAM07752.1"/>
    </source>
</evidence>
<protein>
    <submittedName>
        <fullName evidence="2">Uncharacterized protein</fullName>
    </submittedName>
</protein>
<keyword evidence="1" id="KW-0812">Transmembrane</keyword>
<reference evidence="2 3" key="1">
    <citation type="journal article" date="2012" name="J. Bacteriol.">
        <title>Complete Genome Sequence of Leptospirillum ferrooxidans Strain C2-3, Isolated from a Fresh Volcanic Ash Deposit on the Island of Miyake, Japan.</title>
        <authorList>
            <person name="Fujimura R."/>
            <person name="Sato Y."/>
            <person name="Nishizawa T."/>
            <person name="Oshima K."/>
            <person name="Kim S.-W."/>
            <person name="Hattori M."/>
            <person name="Kamijo T."/>
            <person name="Ohta H."/>
        </authorList>
    </citation>
    <scope>NUCLEOTIDE SEQUENCE [LARGE SCALE GENOMIC DNA]</scope>
    <source>
        <strain evidence="2 3">C2-3</strain>
    </source>
</reference>
<proteinExistence type="predicted"/>
<dbReference type="Proteomes" id="UP000007382">
    <property type="component" value="Chromosome"/>
</dbReference>
<keyword evidence="1" id="KW-0472">Membrane</keyword>
<sequence>MPLQNNDCAQSLPASLSVYPSDKKEHKDERITRITFFLAFAGVGLFSVTRLFLIHWVWLIPVSLGFLTLLAIVLLAMRVREKPKFTLRVEREQLCIDTGTTTGEATSHCYPVGEVTARRLPGTVDPPESFALIFEGMEICECHLFGVRNVSLYQDIFEYFSLPAGERPEMTPEKERLPRKKLSWFLLAYGLIALILTLWAAYEHQNPEIGTTFPRP</sequence>
<dbReference type="RefSeq" id="WP_014450235.1">
    <property type="nucleotide sequence ID" value="NC_017094.1"/>
</dbReference>
<evidence type="ECO:0000313" key="3">
    <source>
        <dbReference type="Proteomes" id="UP000007382"/>
    </source>
</evidence>
<dbReference type="KEGG" id="lfc:LFE_2079"/>
<accession>I0IR53</accession>
<dbReference type="EMBL" id="AP012342">
    <property type="protein sequence ID" value="BAM07752.1"/>
    <property type="molecule type" value="Genomic_DNA"/>
</dbReference>
<feature type="transmembrane region" description="Helical" evidence="1">
    <location>
        <begin position="58"/>
        <end position="77"/>
    </location>
</feature>